<evidence type="ECO:0000256" key="2">
    <source>
        <dbReference type="ARBA" id="ARBA00023015"/>
    </source>
</evidence>
<keyword evidence="8" id="KW-1185">Reference proteome</keyword>
<dbReference type="NCBIfam" id="TIGR02937">
    <property type="entry name" value="sigma70-ECF"/>
    <property type="match status" value="1"/>
</dbReference>
<evidence type="ECO:0000313" key="7">
    <source>
        <dbReference type="EMBL" id="RMA41848.1"/>
    </source>
</evidence>
<dbReference type="Gene3D" id="1.10.1740.10">
    <property type="match status" value="1"/>
</dbReference>
<comment type="similarity">
    <text evidence="1">Belongs to the sigma-70 factor family. ECF subfamily.</text>
</comment>
<name>A0A3L9Y3F6_9RHOB</name>
<evidence type="ECO:0000256" key="1">
    <source>
        <dbReference type="ARBA" id="ARBA00010641"/>
    </source>
</evidence>
<dbReference type="Proteomes" id="UP000281343">
    <property type="component" value="Unassembled WGS sequence"/>
</dbReference>
<evidence type="ECO:0000313" key="8">
    <source>
        <dbReference type="Proteomes" id="UP000281343"/>
    </source>
</evidence>
<gene>
    <name evidence="7" type="ORF">D9R08_13425</name>
</gene>
<feature type="domain" description="RNA polymerase sigma-70 region 2" evidence="5">
    <location>
        <begin position="25"/>
        <end position="93"/>
    </location>
</feature>
<dbReference type="Pfam" id="PF08281">
    <property type="entry name" value="Sigma70_r4_2"/>
    <property type="match status" value="1"/>
</dbReference>
<dbReference type="InterPro" id="IPR013325">
    <property type="entry name" value="RNA_pol_sigma_r2"/>
</dbReference>
<proteinExistence type="inferred from homology"/>
<dbReference type="SUPFAM" id="SSF88659">
    <property type="entry name" value="Sigma3 and sigma4 domains of RNA polymerase sigma factors"/>
    <property type="match status" value="1"/>
</dbReference>
<dbReference type="InterPro" id="IPR036388">
    <property type="entry name" value="WH-like_DNA-bd_sf"/>
</dbReference>
<evidence type="ECO:0000259" key="6">
    <source>
        <dbReference type="Pfam" id="PF08281"/>
    </source>
</evidence>
<dbReference type="PANTHER" id="PTHR43133:SF32">
    <property type="entry name" value="BLR3042 PROTEIN"/>
    <property type="match status" value="1"/>
</dbReference>
<dbReference type="InterPro" id="IPR007627">
    <property type="entry name" value="RNA_pol_sigma70_r2"/>
</dbReference>
<evidence type="ECO:0000256" key="4">
    <source>
        <dbReference type="ARBA" id="ARBA00023163"/>
    </source>
</evidence>
<dbReference type="OrthoDB" id="9803470at2"/>
<dbReference type="InterPro" id="IPR013249">
    <property type="entry name" value="RNA_pol_sigma70_r4_t2"/>
</dbReference>
<comment type="caution">
    <text evidence="7">The sequence shown here is derived from an EMBL/GenBank/DDBJ whole genome shotgun (WGS) entry which is preliminary data.</text>
</comment>
<keyword evidence="2" id="KW-0805">Transcription regulation</keyword>
<dbReference type="SUPFAM" id="SSF88946">
    <property type="entry name" value="Sigma2 domain of RNA polymerase sigma factors"/>
    <property type="match status" value="1"/>
</dbReference>
<dbReference type="RefSeq" id="WP_121898560.1">
    <property type="nucleotide sequence ID" value="NZ_RCNT01000006.1"/>
</dbReference>
<dbReference type="Pfam" id="PF04542">
    <property type="entry name" value="Sigma70_r2"/>
    <property type="match status" value="1"/>
</dbReference>
<dbReference type="PANTHER" id="PTHR43133">
    <property type="entry name" value="RNA POLYMERASE ECF-TYPE SIGMA FACTO"/>
    <property type="match status" value="1"/>
</dbReference>
<dbReference type="AlphaFoldDB" id="A0A3L9Y3F6"/>
<dbReference type="InterPro" id="IPR014284">
    <property type="entry name" value="RNA_pol_sigma-70_dom"/>
</dbReference>
<dbReference type="CDD" id="cd06171">
    <property type="entry name" value="Sigma70_r4"/>
    <property type="match status" value="1"/>
</dbReference>
<evidence type="ECO:0000259" key="5">
    <source>
        <dbReference type="Pfam" id="PF04542"/>
    </source>
</evidence>
<keyword evidence="3" id="KW-0731">Sigma factor</keyword>
<dbReference type="InterPro" id="IPR039425">
    <property type="entry name" value="RNA_pol_sigma-70-like"/>
</dbReference>
<accession>A0A3L9Y3F6</accession>
<sequence length="186" mass="20834">MTEDQTQAALLARMADGDRQALAALYRALEKPVFRFIRSRLNDPFEASDILHDVFMEVWRSAGRFEGRSKVQTWIFGIAYRKVIDAHRKRGRTDLVGDVPDSADEGPDAETCLAAGQEAEHVRHCLGTLKDDHRAAISMAFYDDMTYGEIAEIAGVPEGTIKTRIFHAKKLLMRCLSGRVARRAPA</sequence>
<keyword evidence="4" id="KW-0804">Transcription</keyword>
<dbReference type="Gene3D" id="1.10.10.10">
    <property type="entry name" value="Winged helix-like DNA-binding domain superfamily/Winged helix DNA-binding domain"/>
    <property type="match status" value="1"/>
</dbReference>
<dbReference type="GO" id="GO:0003677">
    <property type="term" value="F:DNA binding"/>
    <property type="evidence" value="ECO:0007669"/>
    <property type="project" value="InterPro"/>
</dbReference>
<reference evidence="7 8" key="1">
    <citation type="submission" date="2018-10" db="EMBL/GenBank/DDBJ databases">
        <authorList>
            <person name="Jung H.S."/>
            <person name="Jeon C.O."/>
        </authorList>
    </citation>
    <scope>NUCLEOTIDE SEQUENCE [LARGE SCALE GENOMIC DNA]</scope>
    <source>
        <strain evidence="7 8">MA-7-27</strain>
    </source>
</reference>
<dbReference type="GO" id="GO:0016987">
    <property type="term" value="F:sigma factor activity"/>
    <property type="evidence" value="ECO:0007669"/>
    <property type="project" value="UniProtKB-KW"/>
</dbReference>
<dbReference type="EMBL" id="RCNT01000006">
    <property type="protein sequence ID" value="RMA41848.1"/>
    <property type="molecule type" value="Genomic_DNA"/>
</dbReference>
<dbReference type="InterPro" id="IPR013324">
    <property type="entry name" value="RNA_pol_sigma_r3/r4-like"/>
</dbReference>
<feature type="domain" description="RNA polymerase sigma factor 70 region 4 type 2" evidence="6">
    <location>
        <begin position="122"/>
        <end position="172"/>
    </location>
</feature>
<dbReference type="GO" id="GO:0006352">
    <property type="term" value="P:DNA-templated transcription initiation"/>
    <property type="evidence" value="ECO:0007669"/>
    <property type="project" value="InterPro"/>
</dbReference>
<protein>
    <submittedName>
        <fullName evidence="7">Sigma-70 family RNA polymerase sigma factor</fullName>
    </submittedName>
</protein>
<organism evidence="7 8">
    <name type="scientific">Rhodophyticola porphyridii</name>
    <dbReference type="NCBI Taxonomy" id="1852017"/>
    <lineage>
        <taxon>Bacteria</taxon>
        <taxon>Pseudomonadati</taxon>
        <taxon>Pseudomonadota</taxon>
        <taxon>Alphaproteobacteria</taxon>
        <taxon>Rhodobacterales</taxon>
        <taxon>Roseobacteraceae</taxon>
        <taxon>Rhodophyticola</taxon>
    </lineage>
</organism>
<evidence type="ECO:0000256" key="3">
    <source>
        <dbReference type="ARBA" id="ARBA00023082"/>
    </source>
</evidence>